<dbReference type="RefSeq" id="WP_184835310.1">
    <property type="nucleotide sequence ID" value="NZ_JACHMN010000002.1"/>
</dbReference>
<organism evidence="2 3">
    <name type="scientific">Allocatelliglobosispora scoriae</name>
    <dbReference type="NCBI Taxonomy" id="643052"/>
    <lineage>
        <taxon>Bacteria</taxon>
        <taxon>Bacillati</taxon>
        <taxon>Actinomycetota</taxon>
        <taxon>Actinomycetes</taxon>
        <taxon>Micromonosporales</taxon>
        <taxon>Micromonosporaceae</taxon>
        <taxon>Allocatelliglobosispora</taxon>
    </lineage>
</organism>
<name>A0A841BQ75_9ACTN</name>
<evidence type="ECO:0000313" key="3">
    <source>
        <dbReference type="Proteomes" id="UP000587527"/>
    </source>
</evidence>
<sequence length="127" mass="14086">MTTDILVHRHGVPTLICAVDGPELRDERDAVDVIGTAFQHEAELVVIPVERLAEDFFTLSTGVAGGIAQKFVNYHLRLAIVGDISAFTTVSTALRDFVYETNRGRQLWFCPTEDDLDERLAAGARRN</sequence>
<evidence type="ECO:0000259" key="1">
    <source>
        <dbReference type="Pfam" id="PF13788"/>
    </source>
</evidence>
<dbReference type="EMBL" id="JACHMN010000002">
    <property type="protein sequence ID" value="MBB5868981.1"/>
    <property type="molecule type" value="Genomic_DNA"/>
</dbReference>
<keyword evidence="3" id="KW-1185">Reference proteome</keyword>
<evidence type="ECO:0000313" key="2">
    <source>
        <dbReference type="EMBL" id="MBB5868981.1"/>
    </source>
</evidence>
<comment type="caution">
    <text evidence="2">The sequence shown here is derived from an EMBL/GenBank/DDBJ whole genome shotgun (WGS) entry which is preliminary data.</text>
</comment>
<dbReference type="InterPro" id="IPR025438">
    <property type="entry name" value="DUF4180"/>
</dbReference>
<dbReference type="Proteomes" id="UP000587527">
    <property type="component" value="Unassembled WGS sequence"/>
</dbReference>
<feature type="domain" description="DUF4180" evidence="1">
    <location>
        <begin position="11"/>
        <end position="120"/>
    </location>
</feature>
<accession>A0A841BQ75</accession>
<dbReference type="AlphaFoldDB" id="A0A841BQ75"/>
<gene>
    <name evidence="2" type="ORF">F4553_002360</name>
</gene>
<reference evidence="2 3" key="1">
    <citation type="submission" date="2020-08" db="EMBL/GenBank/DDBJ databases">
        <title>Sequencing the genomes of 1000 actinobacteria strains.</title>
        <authorList>
            <person name="Klenk H.-P."/>
        </authorList>
    </citation>
    <scope>NUCLEOTIDE SEQUENCE [LARGE SCALE GENOMIC DNA]</scope>
    <source>
        <strain evidence="2 3">DSM 45362</strain>
    </source>
</reference>
<protein>
    <recommendedName>
        <fullName evidence="1">DUF4180 domain-containing protein</fullName>
    </recommendedName>
</protein>
<proteinExistence type="predicted"/>
<dbReference type="Pfam" id="PF13788">
    <property type="entry name" value="DUF4180"/>
    <property type="match status" value="1"/>
</dbReference>